<dbReference type="RefSeq" id="WP_015948304.1">
    <property type="nucleotide sequence ID" value="NC_011768.1"/>
</dbReference>
<evidence type="ECO:0000313" key="1">
    <source>
        <dbReference type="EMBL" id="ACL05247.1"/>
    </source>
</evidence>
<name>B8FC42_DESAL</name>
<organism evidence="1 2">
    <name type="scientific">Desulfatibacillum aliphaticivorans</name>
    <dbReference type="NCBI Taxonomy" id="218208"/>
    <lineage>
        <taxon>Bacteria</taxon>
        <taxon>Pseudomonadati</taxon>
        <taxon>Thermodesulfobacteriota</taxon>
        <taxon>Desulfobacteria</taxon>
        <taxon>Desulfobacterales</taxon>
        <taxon>Desulfatibacillaceae</taxon>
        <taxon>Desulfatibacillum</taxon>
    </lineage>
</organism>
<keyword evidence="2" id="KW-1185">Reference proteome</keyword>
<dbReference type="AlphaFoldDB" id="B8FC42"/>
<reference evidence="1 2" key="1">
    <citation type="journal article" date="2012" name="Environ. Microbiol.">
        <title>The genome sequence of Desulfatibacillum alkenivorans AK-01: a blueprint for anaerobic alkane oxidation.</title>
        <authorList>
            <person name="Callaghan A.V."/>
            <person name="Morris B.E."/>
            <person name="Pereira I.A."/>
            <person name="McInerney M.J."/>
            <person name="Austin R.N."/>
            <person name="Groves J.T."/>
            <person name="Kukor J.J."/>
            <person name="Suflita J.M."/>
            <person name="Young L.Y."/>
            <person name="Zylstra G.J."/>
            <person name="Wawrik B."/>
        </authorList>
    </citation>
    <scope>NUCLEOTIDE SEQUENCE [LARGE SCALE GENOMIC DNA]</scope>
    <source>
        <strain evidence="1 2">AK-01</strain>
    </source>
</reference>
<dbReference type="Proteomes" id="UP000000739">
    <property type="component" value="Chromosome"/>
</dbReference>
<gene>
    <name evidence="1" type="ordered locus">Dalk_3559</name>
</gene>
<dbReference type="HOGENOM" id="CLU_2552664_0_0_7"/>
<evidence type="ECO:0000313" key="2">
    <source>
        <dbReference type="Proteomes" id="UP000000739"/>
    </source>
</evidence>
<protein>
    <submittedName>
        <fullName evidence="1">Uncharacterized protein</fullName>
    </submittedName>
</protein>
<proteinExistence type="predicted"/>
<dbReference type="EMBL" id="CP001322">
    <property type="protein sequence ID" value="ACL05247.1"/>
    <property type="molecule type" value="Genomic_DNA"/>
</dbReference>
<dbReference type="KEGG" id="dal:Dalk_3559"/>
<accession>B8FC42</accession>
<sequence length="82" mass="8690">MNEARAIVKGHIADLKPKKNELAGRIAANLRAVKNTLAASAVTPIDQLDIEGAAVHLSEAAALKAEYLETCGKIAALERELE</sequence>